<evidence type="ECO:0000259" key="5">
    <source>
        <dbReference type="PROSITE" id="PS50931"/>
    </source>
</evidence>
<dbReference type="Gene3D" id="3.40.190.290">
    <property type="match status" value="1"/>
</dbReference>
<sequence>MNIRSLETLLWITRLGSFSAAARHLRLTQPAITRRINELEADLGAPLFNRERPQITLTAAGKKCLQIAERIVADISALRAAVDDNAGLIGVIRLGVAEVIALSWLDRLLVRIAERYPNIEVDLDIDLSARLVNKLNSRNIDMALLPGPVALPGAVTESLGSYGLSWMAHPALVKIDRDITPADFADVPILTAPKDANVFSIMQKWFVDAGVKPRRVSYCASFSVIASLVRKGIGASLLPHDFFRDHVEEGAMVIVPASPRIGPAEYYVSYLPTGEMSFLPEIASFAKEESWFFKADENRSGWSA</sequence>
<dbReference type="InterPro" id="IPR036390">
    <property type="entry name" value="WH_DNA-bd_sf"/>
</dbReference>
<dbReference type="InterPro" id="IPR036388">
    <property type="entry name" value="WH-like_DNA-bd_sf"/>
</dbReference>
<dbReference type="PANTHER" id="PTHR30126:SF77">
    <property type="entry name" value="TRANSCRIPTIONAL REGULATORY PROTEIN"/>
    <property type="match status" value="1"/>
</dbReference>
<evidence type="ECO:0000313" key="6">
    <source>
        <dbReference type="EMBL" id="MDQ0391338.1"/>
    </source>
</evidence>
<name>A0ABU0FB89_9HYPH</name>
<evidence type="ECO:0000256" key="4">
    <source>
        <dbReference type="ARBA" id="ARBA00023163"/>
    </source>
</evidence>
<dbReference type="RefSeq" id="WP_307423488.1">
    <property type="nucleotide sequence ID" value="NZ_JAUSVK010000001.1"/>
</dbReference>
<feature type="domain" description="HTH lysR-type" evidence="5">
    <location>
        <begin position="1"/>
        <end position="58"/>
    </location>
</feature>
<dbReference type="PROSITE" id="PS50931">
    <property type="entry name" value="HTH_LYSR"/>
    <property type="match status" value="1"/>
</dbReference>
<keyword evidence="3 6" id="KW-0238">DNA-binding</keyword>
<reference evidence="6 7" key="1">
    <citation type="submission" date="2023-07" db="EMBL/GenBank/DDBJ databases">
        <title>Genomic Encyclopedia of Type Strains, Phase IV (KMG-IV): sequencing the most valuable type-strain genomes for metagenomic binning, comparative biology and taxonomic classification.</title>
        <authorList>
            <person name="Goeker M."/>
        </authorList>
    </citation>
    <scope>NUCLEOTIDE SEQUENCE [LARGE SCALE GENOMIC DNA]</scope>
    <source>
        <strain evidence="6 7">DSM 5896</strain>
    </source>
</reference>
<evidence type="ECO:0000256" key="1">
    <source>
        <dbReference type="ARBA" id="ARBA00009437"/>
    </source>
</evidence>
<dbReference type="PRINTS" id="PR00039">
    <property type="entry name" value="HTHLYSR"/>
</dbReference>
<keyword evidence="7" id="KW-1185">Reference proteome</keyword>
<accession>A0ABU0FB89</accession>
<dbReference type="Proteomes" id="UP001237448">
    <property type="component" value="Unassembled WGS sequence"/>
</dbReference>
<dbReference type="EMBL" id="JAUSVK010000001">
    <property type="protein sequence ID" value="MDQ0391338.1"/>
    <property type="molecule type" value="Genomic_DNA"/>
</dbReference>
<dbReference type="InterPro" id="IPR000847">
    <property type="entry name" value="LysR_HTH_N"/>
</dbReference>
<comment type="similarity">
    <text evidence="1">Belongs to the LysR transcriptional regulatory family.</text>
</comment>
<dbReference type="PANTHER" id="PTHR30126">
    <property type="entry name" value="HTH-TYPE TRANSCRIPTIONAL REGULATOR"/>
    <property type="match status" value="1"/>
</dbReference>
<evidence type="ECO:0000313" key="7">
    <source>
        <dbReference type="Proteomes" id="UP001237448"/>
    </source>
</evidence>
<dbReference type="InterPro" id="IPR005119">
    <property type="entry name" value="LysR_subst-bd"/>
</dbReference>
<protein>
    <submittedName>
        <fullName evidence="6">DNA-binding transcriptional LysR family regulator</fullName>
    </submittedName>
</protein>
<dbReference type="Gene3D" id="1.10.10.10">
    <property type="entry name" value="Winged helix-like DNA-binding domain superfamily/Winged helix DNA-binding domain"/>
    <property type="match status" value="1"/>
</dbReference>
<evidence type="ECO:0000256" key="3">
    <source>
        <dbReference type="ARBA" id="ARBA00023125"/>
    </source>
</evidence>
<keyword evidence="4" id="KW-0804">Transcription</keyword>
<dbReference type="GO" id="GO:0003677">
    <property type="term" value="F:DNA binding"/>
    <property type="evidence" value="ECO:0007669"/>
    <property type="project" value="UniProtKB-KW"/>
</dbReference>
<proteinExistence type="inferred from homology"/>
<dbReference type="SUPFAM" id="SSF46785">
    <property type="entry name" value="Winged helix' DNA-binding domain"/>
    <property type="match status" value="1"/>
</dbReference>
<keyword evidence="2" id="KW-0805">Transcription regulation</keyword>
<dbReference type="Pfam" id="PF00126">
    <property type="entry name" value="HTH_1"/>
    <property type="match status" value="1"/>
</dbReference>
<organism evidence="6 7">
    <name type="scientific">Labrys monachus</name>
    <dbReference type="NCBI Taxonomy" id="217067"/>
    <lineage>
        <taxon>Bacteria</taxon>
        <taxon>Pseudomonadati</taxon>
        <taxon>Pseudomonadota</taxon>
        <taxon>Alphaproteobacteria</taxon>
        <taxon>Hyphomicrobiales</taxon>
        <taxon>Xanthobacteraceae</taxon>
        <taxon>Labrys</taxon>
    </lineage>
</organism>
<evidence type="ECO:0000256" key="2">
    <source>
        <dbReference type="ARBA" id="ARBA00023015"/>
    </source>
</evidence>
<comment type="caution">
    <text evidence="6">The sequence shown here is derived from an EMBL/GenBank/DDBJ whole genome shotgun (WGS) entry which is preliminary data.</text>
</comment>
<dbReference type="Pfam" id="PF03466">
    <property type="entry name" value="LysR_substrate"/>
    <property type="match status" value="1"/>
</dbReference>
<gene>
    <name evidence="6" type="ORF">J3R73_001130</name>
</gene>
<dbReference type="CDD" id="cd05466">
    <property type="entry name" value="PBP2_LTTR_substrate"/>
    <property type="match status" value="1"/>
</dbReference>
<dbReference type="SUPFAM" id="SSF53850">
    <property type="entry name" value="Periplasmic binding protein-like II"/>
    <property type="match status" value="1"/>
</dbReference>